<dbReference type="Proteomes" id="UP001317705">
    <property type="component" value="Chromosome"/>
</dbReference>
<gene>
    <name evidence="1" type="ORF">GURASL_00500</name>
</gene>
<protein>
    <recommendedName>
        <fullName evidence="3">Transposase</fullName>
    </recommendedName>
</protein>
<sequence>MLKDDRQFKDPAAARAYVRNLTYLFDDAEEMVEFLSACDIVQATLVRWLFQKNRYERLRRCTWSREPQTGQAEKEVARCEYGKASAEFQLAKESLKRIIRKLDGARGDRELPGG</sequence>
<accession>A0ABN6VSH2</accession>
<dbReference type="RefSeq" id="WP_282001073.1">
    <property type="nucleotide sequence ID" value="NZ_AP027151.1"/>
</dbReference>
<evidence type="ECO:0000313" key="2">
    <source>
        <dbReference type="Proteomes" id="UP001317705"/>
    </source>
</evidence>
<organism evidence="1 2">
    <name type="scientific">Geotalea uraniireducens</name>
    <dbReference type="NCBI Taxonomy" id="351604"/>
    <lineage>
        <taxon>Bacteria</taxon>
        <taxon>Pseudomonadati</taxon>
        <taxon>Thermodesulfobacteriota</taxon>
        <taxon>Desulfuromonadia</taxon>
        <taxon>Geobacterales</taxon>
        <taxon>Geobacteraceae</taxon>
        <taxon>Geotalea</taxon>
    </lineage>
</organism>
<evidence type="ECO:0008006" key="3">
    <source>
        <dbReference type="Google" id="ProtNLM"/>
    </source>
</evidence>
<name>A0ABN6VSH2_9BACT</name>
<reference evidence="1 2" key="1">
    <citation type="submission" date="2022-12" db="EMBL/GenBank/DDBJ databases">
        <title>Polyphasic characterization of Geotalea uranireducens NIT-SL11 newly isolated from a complex of sewage sludge and microbially reduced graphene oxide.</title>
        <authorList>
            <person name="Xie L."/>
            <person name="Yoshida N."/>
            <person name="Meng L."/>
        </authorList>
    </citation>
    <scope>NUCLEOTIDE SEQUENCE [LARGE SCALE GENOMIC DNA]</scope>
    <source>
        <strain evidence="1 2">NIT-SL11</strain>
    </source>
</reference>
<dbReference type="EMBL" id="AP027151">
    <property type="protein sequence ID" value="BDV41127.1"/>
    <property type="molecule type" value="Genomic_DNA"/>
</dbReference>
<evidence type="ECO:0000313" key="1">
    <source>
        <dbReference type="EMBL" id="BDV41127.1"/>
    </source>
</evidence>
<keyword evidence="2" id="KW-1185">Reference proteome</keyword>
<proteinExistence type="predicted"/>